<name>A0A1I8AN71_9BILA</name>
<dbReference type="GO" id="GO:0005886">
    <property type="term" value="C:plasma membrane"/>
    <property type="evidence" value="ECO:0007669"/>
    <property type="project" value="TreeGrafter"/>
</dbReference>
<evidence type="ECO:0000256" key="1">
    <source>
        <dbReference type="SAM" id="SignalP"/>
    </source>
</evidence>
<protein>
    <submittedName>
        <fullName evidence="4">Peptidase_M13 domain-containing protein</fullName>
    </submittedName>
</protein>
<evidence type="ECO:0000313" key="3">
    <source>
        <dbReference type="Proteomes" id="UP000095287"/>
    </source>
</evidence>
<feature type="chain" id="PRO_5009314854" evidence="1">
    <location>
        <begin position="20"/>
        <end position="712"/>
    </location>
</feature>
<dbReference type="GO" id="GO:0016485">
    <property type="term" value="P:protein processing"/>
    <property type="evidence" value="ECO:0007669"/>
    <property type="project" value="TreeGrafter"/>
</dbReference>
<dbReference type="AlphaFoldDB" id="A0A1I8AN71"/>
<sequence>MARAALFVFFVLSCTVANAFQTLYNAFNMSVNPCDDLYAHVCPNNSAILEFDKRTGRGLANDIVNIMMKEGPDDPVTKKIFEVSFYNSVLCTLLRWRRWNSNSTDNACLKAELLEEAISKIAGKSDRETQGCRLTGYGISLDDIVGLFQTNVDPILEYRWGKAYAAMLMHARFYRKNPAPIHLEYFKNDATYGKLCRLSKESPFLEEESQVEKFSDLKNHFVSGVITEFVRLAGIDFRLHNYVRHTNPRARDVIEKMIGITWWEKENFTLANLDEMRNDDTLRYRNIYVYPYAFGAYGNVLFARTYYRNKHLLNPDVAVQFEKLAKLVVVEVIKDIKAAGWLTDSNKRTLVDYLNSMEFHIGVPKKFRDVALLEKLLKHYQEVFEKVELNGICDLEMLSRAQGLARNRLVFNGNDTVNVMSNTVFDEWTLFRMNAQHHLNKVVIFPGLLHILNDYKLSTGFKYGTAGWALGHEIFHGLGLKNTSQEDEEQLKDIITKPHYKEQRQCYANFYGNPKFCSPLGCPQGERKAEEGFCDTESIRVVYDILKKALDASRKKRSPEDTDDLPLFNWRPPGVPEEETLLSDTLPGDDKQFFYGMQLFHCDPNPTDDDIRRRLRNVHPRGQIRATAVVQQMPAFSELFQCKAGQKNYRLPEGEMCAVYERHKNPVWDGRFMEFMSEVKMGGIEKIEKNANPKTGLWNLMALVPAAAILSM</sequence>
<dbReference type="InterPro" id="IPR018497">
    <property type="entry name" value="Peptidase_M13_C"/>
</dbReference>
<dbReference type="Proteomes" id="UP000095287">
    <property type="component" value="Unplaced"/>
</dbReference>
<evidence type="ECO:0000259" key="2">
    <source>
        <dbReference type="Pfam" id="PF01431"/>
    </source>
</evidence>
<dbReference type="InterPro" id="IPR000718">
    <property type="entry name" value="Peptidase_M13"/>
</dbReference>
<dbReference type="InterPro" id="IPR024079">
    <property type="entry name" value="MetalloPept_cat_dom_sf"/>
</dbReference>
<keyword evidence="1" id="KW-0732">Signal</keyword>
<dbReference type="WBParaSite" id="L893_g7506.t1">
    <property type="protein sequence ID" value="L893_g7506.t1"/>
    <property type="gene ID" value="L893_g7506"/>
</dbReference>
<dbReference type="Gene3D" id="3.40.390.10">
    <property type="entry name" value="Collagenase (Catalytic Domain)"/>
    <property type="match status" value="1"/>
</dbReference>
<dbReference type="PROSITE" id="PS51885">
    <property type="entry name" value="NEPRILYSIN"/>
    <property type="match status" value="1"/>
</dbReference>
<feature type="domain" description="Peptidase M13 C-terminal" evidence="2">
    <location>
        <begin position="589"/>
        <end position="653"/>
    </location>
</feature>
<dbReference type="GO" id="GO:0004222">
    <property type="term" value="F:metalloendopeptidase activity"/>
    <property type="evidence" value="ECO:0007669"/>
    <property type="project" value="InterPro"/>
</dbReference>
<dbReference type="Pfam" id="PF01431">
    <property type="entry name" value="Peptidase_M13"/>
    <property type="match status" value="1"/>
</dbReference>
<dbReference type="PANTHER" id="PTHR11733">
    <property type="entry name" value="ZINC METALLOPROTEASE FAMILY M13 NEPRILYSIN-RELATED"/>
    <property type="match status" value="1"/>
</dbReference>
<accession>A0A1I8AN71</accession>
<proteinExistence type="predicted"/>
<keyword evidence="3" id="KW-1185">Reference proteome</keyword>
<dbReference type="SUPFAM" id="SSF55486">
    <property type="entry name" value="Metalloproteases ('zincins'), catalytic domain"/>
    <property type="match status" value="1"/>
</dbReference>
<feature type="signal peptide" evidence="1">
    <location>
        <begin position="1"/>
        <end position="19"/>
    </location>
</feature>
<evidence type="ECO:0000313" key="4">
    <source>
        <dbReference type="WBParaSite" id="L893_g7506.t1"/>
    </source>
</evidence>
<organism evidence="3 4">
    <name type="scientific">Steinernema glaseri</name>
    <dbReference type="NCBI Taxonomy" id="37863"/>
    <lineage>
        <taxon>Eukaryota</taxon>
        <taxon>Metazoa</taxon>
        <taxon>Ecdysozoa</taxon>
        <taxon>Nematoda</taxon>
        <taxon>Chromadorea</taxon>
        <taxon>Rhabditida</taxon>
        <taxon>Tylenchina</taxon>
        <taxon>Panagrolaimomorpha</taxon>
        <taxon>Strongyloidoidea</taxon>
        <taxon>Steinernematidae</taxon>
        <taxon>Steinernema</taxon>
    </lineage>
</organism>
<dbReference type="PANTHER" id="PTHR11733:SF133">
    <property type="entry name" value="PHOSPHATE-REGULATING NEUTRAL ENDOPEPTIDASE PHEX"/>
    <property type="match status" value="1"/>
</dbReference>
<reference evidence="4" key="1">
    <citation type="submission" date="2016-11" db="UniProtKB">
        <authorList>
            <consortium name="WormBaseParasite"/>
        </authorList>
    </citation>
    <scope>IDENTIFICATION</scope>
</reference>